<dbReference type="GO" id="GO:0022900">
    <property type="term" value="P:electron transport chain"/>
    <property type="evidence" value="ECO:0007669"/>
    <property type="project" value="InterPro"/>
</dbReference>
<feature type="binding site" description="covalent" evidence="13">
    <location>
        <position position="78"/>
    </location>
    <ligand>
        <name>heme</name>
        <dbReference type="ChEBI" id="CHEBI:30413"/>
        <label>2</label>
    </ligand>
</feature>
<dbReference type="GO" id="GO:0009055">
    <property type="term" value="F:electron transfer activity"/>
    <property type="evidence" value="ECO:0007669"/>
    <property type="project" value="TreeGrafter"/>
</dbReference>
<reference evidence="16 17" key="1">
    <citation type="submission" date="2017-07" db="EMBL/GenBank/DDBJ databases">
        <title>Analysis of two Campylobacter avium genomes and identification of a novel hippuricase gene.</title>
        <authorList>
            <person name="Miller W.G."/>
            <person name="Chapman M.H."/>
            <person name="Yee E."/>
            <person name="Revez J."/>
            <person name="Bono J.L."/>
            <person name="Rossi M."/>
        </authorList>
    </citation>
    <scope>NUCLEOTIDE SEQUENCE [LARGE SCALE GENOMIC DNA]</scope>
    <source>
        <strain evidence="16 17">LMG 24591</strain>
    </source>
</reference>
<dbReference type="PIRSF" id="PIRSF000013">
    <property type="entry name" value="4_hem_cytochrm_NapC"/>
    <property type="match status" value="1"/>
</dbReference>
<feature type="binding site" description="covalent" evidence="13">
    <location>
        <position position="157"/>
    </location>
    <ligand>
        <name>heme</name>
        <dbReference type="ChEBI" id="CHEBI:30413"/>
        <label>4</label>
    </ligand>
</feature>
<evidence type="ECO:0000256" key="9">
    <source>
        <dbReference type="ARBA" id="ARBA00022989"/>
    </source>
</evidence>
<dbReference type="GO" id="GO:0019333">
    <property type="term" value="P:denitrification pathway"/>
    <property type="evidence" value="ECO:0007669"/>
    <property type="project" value="InterPro"/>
</dbReference>
<evidence type="ECO:0000256" key="8">
    <source>
        <dbReference type="ARBA" id="ARBA00022982"/>
    </source>
</evidence>
<feature type="binding site" description="covalent" evidence="13">
    <location>
        <position position="45"/>
    </location>
    <ligand>
        <name>heme</name>
        <dbReference type="ChEBI" id="CHEBI:30413"/>
        <label>1</label>
    </ligand>
</feature>
<keyword evidence="7 12" id="KW-0479">Metal-binding</keyword>
<dbReference type="KEGG" id="cavi:CAV_0988"/>
<feature type="binding site" description="axial binding residue" evidence="14">
    <location>
        <position position="163"/>
    </location>
    <ligand>
        <name>heme</name>
        <dbReference type="ChEBI" id="CHEBI:30413"/>
        <label>2</label>
    </ligand>
    <ligandPart>
        <name>Fe</name>
        <dbReference type="ChEBI" id="CHEBI:18248"/>
    </ligandPart>
</feature>
<evidence type="ECO:0000256" key="14">
    <source>
        <dbReference type="PIRSR" id="PIRSR000013-2"/>
    </source>
</evidence>
<evidence type="ECO:0000259" key="15">
    <source>
        <dbReference type="Pfam" id="PF03264"/>
    </source>
</evidence>
<dbReference type="NCBIfam" id="TIGR03153">
    <property type="entry name" value="cytochr_NrfH"/>
    <property type="match status" value="1"/>
</dbReference>
<dbReference type="OrthoDB" id="9782159at2"/>
<keyword evidence="8 12" id="KW-0249">Electron transport</keyword>
<comment type="similarity">
    <text evidence="2">Belongs to the NapC/NirT/NrfH family.</text>
</comment>
<feature type="binding site" description="covalent" evidence="13">
    <location>
        <position position="48"/>
    </location>
    <ligand>
        <name>heme</name>
        <dbReference type="ChEBI" id="CHEBI:30413"/>
        <label>1</label>
    </ligand>
</feature>
<feature type="binding site" description="covalent" evidence="13">
    <location>
        <position position="130"/>
    </location>
    <ligand>
        <name>heme</name>
        <dbReference type="ChEBI" id="CHEBI:30413"/>
        <label>3</label>
    </ligand>
</feature>
<name>A0A222MYH0_9BACT</name>
<dbReference type="AlphaFoldDB" id="A0A222MYH0"/>
<evidence type="ECO:0000256" key="3">
    <source>
        <dbReference type="ARBA" id="ARBA00022448"/>
    </source>
</evidence>
<accession>A0A222MYH0</accession>
<feature type="binding site" evidence="13">
    <location>
        <position position="87"/>
    </location>
    <ligand>
        <name>a menaquinol</name>
        <dbReference type="ChEBI" id="CHEBI:18151"/>
    </ligand>
</feature>
<dbReference type="SUPFAM" id="SSF48695">
    <property type="entry name" value="Multiheme cytochromes"/>
    <property type="match status" value="1"/>
</dbReference>
<dbReference type="RefSeq" id="WP_094325397.1">
    <property type="nucleotide sequence ID" value="NZ_CP022347.1"/>
</dbReference>
<keyword evidence="9" id="KW-1133">Transmembrane helix</keyword>
<gene>
    <name evidence="16" type="primary">nrfH</name>
    <name evidence="16" type="ORF">CAV_0988</name>
</gene>
<feature type="binding site" description="axial binding residue" evidence="14">
    <location>
        <position position="51"/>
    </location>
    <ligand>
        <name>heme</name>
        <dbReference type="ChEBI" id="CHEBI:30413"/>
        <label>1</label>
    </ligand>
    <ligandPart>
        <name>Fe</name>
        <dbReference type="ChEBI" id="CHEBI:18248"/>
    </ligandPart>
</feature>
<keyword evidence="11" id="KW-0472">Membrane</keyword>
<keyword evidence="10 12" id="KW-0408">Iron</keyword>
<keyword evidence="4" id="KW-1003">Cell membrane</keyword>
<dbReference type="PANTHER" id="PTHR30333:SF1">
    <property type="entry name" value="CYTOCHROME C-TYPE PROTEIN NAPC"/>
    <property type="match status" value="1"/>
</dbReference>
<keyword evidence="5 12" id="KW-0349">Heme</keyword>
<dbReference type="GO" id="GO:0046872">
    <property type="term" value="F:metal ion binding"/>
    <property type="evidence" value="ECO:0007669"/>
    <property type="project" value="UniProtKB-KW"/>
</dbReference>
<evidence type="ECO:0000256" key="6">
    <source>
        <dbReference type="ARBA" id="ARBA00022692"/>
    </source>
</evidence>
<evidence type="ECO:0000256" key="7">
    <source>
        <dbReference type="ARBA" id="ARBA00022723"/>
    </source>
</evidence>
<dbReference type="Gene3D" id="1.10.3820.10">
    <property type="entry name" value="Di-heme elbow motif domain"/>
    <property type="match status" value="1"/>
</dbReference>
<evidence type="ECO:0000256" key="10">
    <source>
        <dbReference type="ARBA" id="ARBA00023004"/>
    </source>
</evidence>
<evidence type="ECO:0000256" key="13">
    <source>
        <dbReference type="PIRSR" id="PIRSR000013-1"/>
    </source>
</evidence>
<evidence type="ECO:0000256" key="4">
    <source>
        <dbReference type="ARBA" id="ARBA00022475"/>
    </source>
</evidence>
<comment type="PTM">
    <text evidence="12">Binds 4 heme groups per subunit.</text>
</comment>
<evidence type="ECO:0000256" key="11">
    <source>
        <dbReference type="ARBA" id="ARBA00023136"/>
    </source>
</evidence>
<feature type="binding site" description="covalent" evidence="13">
    <location>
        <position position="154"/>
    </location>
    <ligand>
        <name>heme</name>
        <dbReference type="ChEBI" id="CHEBI:30413"/>
        <label>4</label>
    </ligand>
</feature>
<feature type="binding site" description="axial binding residue" evidence="14">
    <location>
        <position position="158"/>
    </location>
    <ligand>
        <name>heme</name>
        <dbReference type="ChEBI" id="CHEBI:30413"/>
        <label>4</label>
    </ligand>
    <ligandPart>
        <name>Fe</name>
        <dbReference type="ChEBI" id="CHEBI:18248"/>
    </ligandPart>
</feature>
<comment type="subcellular location">
    <subcellularLocation>
        <location evidence="1">Cell membrane</location>
        <topology evidence="1">Single-pass membrane protein</topology>
    </subcellularLocation>
</comment>
<keyword evidence="17" id="KW-1185">Reference proteome</keyword>
<proteinExistence type="inferred from homology"/>
<dbReference type="InterPro" id="IPR036280">
    <property type="entry name" value="Multihaem_cyt_sf"/>
</dbReference>
<evidence type="ECO:0000313" key="17">
    <source>
        <dbReference type="Proteomes" id="UP000201169"/>
    </source>
</evidence>
<evidence type="ECO:0000313" key="16">
    <source>
        <dbReference type="EMBL" id="ASQ30646.1"/>
    </source>
</evidence>
<dbReference type="Proteomes" id="UP000201169">
    <property type="component" value="Chromosome"/>
</dbReference>
<protein>
    <recommendedName>
        <fullName evidence="12">Cytochrome c-type protein</fullName>
    </recommendedName>
</protein>
<evidence type="ECO:0000256" key="1">
    <source>
        <dbReference type="ARBA" id="ARBA00004162"/>
    </source>
</evidence>
<feature type="binding site" description="covalent" evidence="13">
    <location>
        <position position="75"/>
    </location>
    <ligand>
        <name>heme</name>
        <dbReference type="ChEBI" id="CHEBI:30413"/>
        <label>2</label>
    </ligand>
</feature>
<feature type="binding site" description="axial binding residue" evidence="14">
    <location>
        <position position="131"/>
    </location>
    <ligand>
        <name>heme</name>
        <dbReference type="ChEBI" id="CHEBI:30413"/>
        <label>3</label>
    </ligand>
    <ligandPart>
        <name>Fe</name>
        <dbReference type="ChEBI" id="CHEBI:18248"/>
    </ligandPart>
</feature>
<sequence length="167" mass="18017">MEKTKKISSVFAVFAILLFVLIALAFYTFINAKGISYLSNSSEACNNCHIMNDVYAAYTKSSHSKKIKGEAVATCGDCHLPHDFVGKWIAKAQSGVAHAYAFTFKLNDLPTNLSANAKSKAIVQENCINCHAEMVSNVVNPTTNIHAKNNSLSCVSCHAGVGHSRGF</sequence>
<feature type="binding site" description="axial binding residue" evidence="14">
    <location>
        <position position="79"/>
    </location>
    <ligand>
        <name>heme</name>
        <dbReference type="ChEBI" id="CHEBI:30413"/>
        <label>2</label>
    </ligand>
    <ligandPart>
        <name>Fe</name>
        <dbReference type="ChEBI" id="CHEBI:18248"/>
    </ligandPart>
</feature>
<dbReference type="InterPro" id="IPR051174">
    <property type="entry name" value="Cytochrome_c-type_ET"/>
</dbReference>
<dbReference type="Pfam" id="PF03264">
    <property type="entry name" value="Cytochrom_NNT"/>
    <property type="match status" value="1"/>
</dbReference>
<dbReference type="GO" id="GO:0009061">
    <property type="term" value="P:anaerobic respiration"/>
    <property type="evidence" value="ECO:0007669"/>
    <property type="project" value="TreeGrafter"/>
</dbReference>
<evidence type="ECO:0000256" key="2">
    <source>
        <dbReference type="ARBA" id="ARBA00007395"/>
    </source>
</evidence>
<feature type="binding site" description="covalent" evidence="13">
    <location>
        <position position="127"/>
    </location>
    <ligand>
        <name>heme</name>
        <dbReference type="ChEBI" id="CHEBI:30413"/>
        <label>3</label>
    </ligand>
</feature>
<keyword evidence="6" id="KW-0812">Transmembrane</keyword>
<dbReference type="InterPro" id="IPR024717">
    <property type="entry name" value="NapC/NirT/NrfH"/>
</dbReference>
<dbReference type="GO" id="GO:0005886">
    <property type="term" value="C:plasma membrane"/>
    <property type="evidence" value="ECO:0007669"/>
    <property type="project" value="UniProtKB-SubCell"/>
</dbReference>
<keyword evidence="3 12" id="KW-0813">Transport</keyword>
<dbReference type="InterPro" id="IPR017571">
    <property type="entry name" value="NrfH"/>
</dbReference>
<dbReference type="EMBL" id="CP022347">
    <property type="protein sequence ID" value="ASQ30646.1"/>
    <property type="molecule type" value="Genomic_DNA"/>
</dbReference>
<dbReference type="InterPro" id="IPR038266">
    <property type="entry name" value="NapC/NirT_cytc_sf"/>
</dbReference>
<organism evidence="16 17">
    <name type="scientific">Campylobacter avium LMG 24591</name>
    <dbReference type="NCBI Taxonomy" id="522484"/>
    <lineage>
        <taxon>Bacteria</taxon>
        <taxon>Pseudomonadati</taxon>
        <taxon>Campylobacterota</taxon>
        <taxon>Epsilonproteobacteria</taxon>
        <taxon>Campylobacterales</taxon>
        <taxon>Campylobacteraceae</taxon>
        <taxon>Campylobacter</taxon>
    </lineage>
</organism>
<comment type="cofactor">
    <cofactor evidence="13">
        <name>heme</name>
        <dbReference type="ChEBI" id="CHEBI:30413"/>
    </cofactor>
    <text evidence="13">Binds 4 heme groups per subunit.</text>
</comment>
<dbReference type="InterPro" id="IPR005126">
    <property type="entry name" value="NapC/NirT_cyt_c_N"/>
</dbReference>
<dbReference type="PANTHER" id="PTHR30333">
    <property type="entry name" value="CYTOCHROME C-TYPE PROTEIN"/>
    <property type="match status" value="1"/>
</dbReference>
<evidence type="ECO:0000256" key="12">
    <source>
        <dbReference type="PIRNR" id="PIRNR000013"/>
    </source>
</evidence>
<evidence type="ECO:0000256" key="5">
    <source>
        <dbReference type="ARBA" id="ARBA00022617"/>
    </source>
</evidence>
<dbReference type="GO" id="GO:0020037">
    <property type="term" value="F:heme binding"/>
    <property type="evidence" value="ECO:0007669"/>
    <property type="project" value="InterPro"/>
</dbReference>
<feature type="domain" description="NapC/NirT cytochrome c N-terminal" evidence="15">
    <location>
        <begin position="14"/>
        <end position="164"/>
    </location>
</feature>